<keyword evidence="4" id="KW-0539">Nucleus</keyword>
<dbReference type="InterPro" id="IPR003441">
    <property type="entry name" value="NAC-dom"/>
</dbReference>
<keyword evidence="1" id="KW-0805">Transcription regulation</keyword>
<protein>
    <submittedName>
        <fullName evidence="6">NAC domain-containing protein</fullName>
    </submittedName>
</protein>
<evidence type="ECO:0000256" key="1">
    <source>
        <dbReference type="ARBA" id="ARBA00023015"/>
    </source>
</evidence>
<dbReference type="PANTHER" id="PTHR31744">
    <property type="entry name" value="PROTEIN CUP-SHAPED COTYLEDON 2-RELATED"/>
    <property type="match status" value="1"/>
</dbReference>
<dbReference type="GO" id="GO:0003677">
    <property type="term" value="F:DNA binding"/>
    <property type="evidence" value="ECO:0007669"/>
    <property type="project" value="UniProtKB-KW"/>
</dbReference>
<dbReference type="PANTHER" id="PTHR31744:SF93">
    <property type="entry name" value="NAC DOMAIN-CONTAINING PROTEIN"/>
    <property type="match status" value="1"/>
</dbReference>
<name>A0A8T0KB38_PHAAN</name>
<sequence>MKKKLVFYRGKPPHGSRTDWIMHEYRLLNAPSQVPMENWVLCRIFLKRRSGCRNGEEKEMESLRGEVDNRKYLDTKNNEFPGSMNLAAN</sequence>
<dbReference type="EMBL" id="JABFOF010000005">
    <property type="protein sequence ID" value="KAG2396816.1"/>
    <property type="molecule type" value="Genomic_DNA"/>
</dbReference>
<evidence type="ECO:0000313" key="7">
    <source>
        <dbReference type="Proteomes" id="UP000743370"/>
    </source>
</evidence>
<reference evidence="6 7" key="1">
    <citation type="submission" date="2020-05" db="EMBL/GenBank/DDBJ databases">
        <title>Vigna angularis (adzuki bean) Var. LongXiaoDou No. 4 denovo assembly.</title>
        <authorList>
            <person name="Xiang H."/>
        </authorList>
    </citation>
    <scope>NUCLEOTIDE SEQUENCE [LARGE SCALE GENOMIC DNA]</scope>
    <source>
        <tissue evidence="6">Leaf</tissue>
    </source>
</reference>
<dbReference type="Pfam" id="PF02365">
    <property type="entry name" value="NAM"/>
    <property type="match status" value="1"/>
</dbReference>
<dbReference type="Proteomes" id="UP000743370">
    <property type="component" value="Unassembled WGS sequence"/>
</dbReference>
<dbReference type="PROSITE" id="PS51005">
    <property type="entry name" value="NAC"/>
    <property type="match status" value="1"/>
</dbReference>
<dbReference type="Gene3D" id="2.170.150.80">
    <property type="entry name" value="NAC domain"/>
    <property type="match status" value="1"/>
</dbReference>
<evidence type="ECO:0000313" key="6">
    <source>
        <dbReference type="EMBL" id="KAG2396816.1"/>
    </source>
</evidence>
<dbReference type="InterPro" id="IPR036093">
    <property type="entry name" value="NAC_dom_sf"/>
</dbReference>
<dbReference type="GO" id="GO:0006355">
    <property type="term" value="P:regulation of DNA-templated transcription"/>
    <property type="evidence" value="ECO:0007669"/>
    <property type="project" value="InterPro"/>
</dbReference>
<keyword evidence="2" id="KW-0238">DNA-binding</keyword>
<evidence type="ECO:0000256" key="2">
    <source>
        <dbReference type="ARBA" id="ARBA00023125"/>
    </source>
</evidence>
<organism evidence="6 7">
    <name type="scientific">Phaseolus angularis</name>
    <name type="common">Azuki bean</name>
    <name type="synonym">Vigna angularis</name>
    <dbReference type="NCBI Taxonomy" id="3914"/>
    <lineage>
        <taxon>Eukaryota</taxon>
        <taxon>Viridiplantae</taxon>
        <taxon>Streptophyta</taxon>
        <taxon>Embryophyta</taxon>
        <taxon>Tracheophyta</taxon>
        <taxon>Spermatophyta</taxon>
        <taxon>Magnoliopsida</taxon>
        <taxon>eudicotyledons</taxon>
        <taxon>Gunneridae</taxon>
        <taxon>Pentapetalae</taxon>
        <taxon>rosids</taxon>
        <taxon>fabids</taxon>
        <taxon>Fabales</taxon>
        <taxon>Fabaceae</taxon>
        <taxon>Papilionoideae</taxon>
        <taxon>50 kb inversion clade</taxon>
        <taxon>NPAAA clade</taxon>
        <taxon>indigoferoid/millettioid clade</taxon>
        <taxon>Phaseoleae</taxon>
        <taxon>Vigna</taxon>
    </lineage>
</organism>
<evidence type="ECO:0000256" key="4">
    <source>
        <dbReference type="ARBA" id="ARBA00023242"/>
    </source>
</evidence>
<comment type="caution">
    <text evidence="6">The sequence shown here is derived from an EMBL/GenBank/DDBJ whole genome shotgun (WGS) entry which is preliminary data.</text>
</comment>
<dbReference type="AlphaFoldDB" id="A0A8T0KB38"/>
<evidence type="ECO:0000259" key="5">
    <source>
        <dbReference type="PROSITE" id="PS51005"/>
    </source>
</evidence>
<gene>
    <name evidence="6" type="ORF">HKW66_Vig0230910</name>
</gene>
<evidence type="ECO:0000256" key="3">
    <source>
        <dbReference type="ARBA" id="ARBA00023163"/>
    </source>
</evidence>
<accession>A0A8T0KB38</accession>
<feature type="domain" description="NAC" evidence="5">
    <location>
        <begin position="1"/>
        <end position="47"/>
    </location>
</feature>
<proteinExistence type="predicted"/>
<keyword evidence="3" id="KW-0804">Transcription</keyword>
<dbReference type="SUPFAM" id="SSF101941">
    <property type="entry name" value="NAC domain"/>
    <property type="match status" value="1"/>
</dbReference>